<dbReference type="PROSITE" id="PS00061">
    <property type="entry name" value="ADH_SHORT"/>
    <property type="match status" value="1"/>
</dbReference>
<dbReference type="RefSeq" id="WP_171688512.1">
    <property type="nucleotide sequence ID" value="NZ_WHOC01000019.1"/>
</dbReference>
<dbReference type="InterPro" id="IPR036291">
    <property type="entry name" value="NAD(P)-bd_dom_sf"/>
</dbReference>
<dbReference type="NCBIfam" id="NF005559">
    <property type="entry name" value="PRK07231.1"/>
    <property type="match status" value="1"/>
</dbReference>
<dbReference type="SUPFAM" id="SSF51735">
    <property type="entry name" value="NAD(P)-binding Rossmann-fold domains"/>
    <property type="match status" value="1"/>
</dbReference>
<gene>
    <name evidence="3" type="ORF">GC102_05435</name>
</gene>
<name>A0ABX1YYK0_9BACL</name>
<evidence type="ECO:0000256" key="1">
    <source>
        <dbReference type="ARBA" id="ARBA00006484"/>
    </source>
</evidence>
<accession>A0ABX1YYK0</accession>
<dbReference type="Pfam" id="PF13561">
    <property type="entry name" value="adh_short_C2"/>
    <property type="match status" value="1"/>
</dbReference>
<dbReference type="Gene3D" id="3.40.50.720">
    <property type="entry name" value="NAD(P)-binding Rossmann-like Domain"/>
    <property type="match status" value="1"/>
</dbReference>
<protein>
    <submittedName>
        <fullName evidence="3">SDR family oxidoreductase</fullName>
    </submittedName>
</protein>
<comment type="caution">
    <text evidence="3">The sequence shown here is derived from an EMBL/GenBank/DDBJ whole genome shotgun (WGS) entry which is preliminary data.</text>
</comment>
<keyword evidence="2" id="KW-0560">Oxidoreductase</keyword>
<keyword evidence="4" id="KW-1185">Reference proteome</keyword>
<evidence type="ECO:0000313" key="3">
    <source>
        <dbReference type="EMBL" id="NOU85224.1"/>
    </source>
</evidence>
<reference evidence="3 4" key="1">
    <citation type="submission" date="2019-10" db="EMBL/GenBank/DDBJ databases">
        <title>Description of Paenibacillus choica sp. nov.</title>
        <authorList>
            <person name="Carlier A."/>
            <person name="Qi S."/>
        </authorList>
    </citation>
    <scope>NUCLEOTIDE SEQUENCE [LARGE SCALE GENOMIC DNA]</scope>
    <source>
        <strain evidence="3 4">LMG 31460</strain>
    </source>
</reference>
<dbReference type="InterPro" id="IPR020904">
    <property type="entry name" value="Sc_DH/Rdtase_CS"/>
</dbReference>
<proteinExistence type="inferred from homology"/>
<sequence>MRKIAAITGGGQGIGRAIALSFAQEGYGISIADVDKDAGLETVELLRPYTDDAMFLKLDVSNEEEVRHWMERTATDLGGIDVLVNNAGIFHVADVLELTAEQFQRVISVNLSGAFLCSQAAARVMKKNGRGGSIINMASTRAFMSEPNTEAYSASKGGIAALTHAMAVSLGSYGIRVNSISPGWIEVREWQLSSRKEFVVHSETDRKQHPVGRVGKPEDIAAACLYLSSEKAGFITGQNLTIDGGMSVKMIYEEE</sequence>
<evidence type="ECO:0000256" key="2">
    <source>
        <dbReference type="ARBA" id="ARBA00023002"/>
    </source>
</evidence>
<dbReference type="EMBL" id="WHOC01000019">
    <property type="protein sequence ID" value="NOU85224.1"/>
    <property type="molecule type" value="Genomic_DNA"/>
</dbReference>
<evidence type="ECO:0000313" key="4">
    <source>
        <dbReference type="Proteomes" id="UP000658690"/>
    </source>
</evidence>
<comment type="similarity">
    <text evidence="1">Belongs to the short-chain dehydrogenases/reductases (SDR) family.</text>
</comment>
<dbReference type="PANTHER" id="PTHR24321:SF8">
    <property type="entry name" value="ESTRADIOL 17-BETA-DEHYDROGENASE 8-RELATED"/>
    <property type="match status" value="1"/>
</dbReference>
<dbReference type="PRINTS" id="PR00080">
    <property type="entry name" value="SDRFAMILY"/>
</dbReference>
<organism evidence="3 4">
    <name type="scientific">Paenibacillus germinis</name>
    <dbReference type="NCBI Taxonomy" id="2654979"/>
    <lineage>
        <taxon>Bacteria</taxon>
        <taxon>Bacillati</taxon>
        <taxon>Bacillota</taxon>
        <taxon>Bacilli</taxon>
        <taxon>Bacillales</taxon>
        <taxon>Paenibacillaceae</taxon>
        <taxon>Paenibacillus</taxon>
    </lineage>
</organism>
<dbReference type="PRINTS" id="PR00081">
    <property type="entry name" value="GDHRDH"/>
</dbReference>
<dbReference type="InterPro" id="IPR002347">
    <property type="entry name" value="SDR_fam"/>
</dbReference>
<dbReference type="PANTHER" id="PTHR24321">
    <property type="entry name" value="DEHYDROGENASES, SHORT CHAIN"/>
    <property type="match status" value="1"/>
</dbReference>
<dbReference type="Proteomes" id="UP000658690">
    <property type="component" value="Unassembled WGS sequence"/>
</dbReference>